<sequence>MHSADKILHAVTLLSEALQERDARELLLHHRQELQLAFDNLWGILRSSTSCNLPAVEPSDQNQNEDLPHHLPYQDQRVPLEAADVSHLAHQLQQPVLSLSPQSEPSLPELGDDDNPTQEQKDTVALFMKKLDRVSKNIRKFLNQSEDDALLINNDWTTDDPRLVDIDLTERRLTPSIKLRGWLARYSFADDYLAWAAGHYNLPREHFLILQPEDADAANRHSSPVTNYMSVINSEDQRIIRAIRHGLKYHSFHHIHGNFGAFAFLSQMFTAFRDVPYPCIKLLSDSIHGSSEWSGLSNKKATWISDCWAIYSTTVRYSRQVRSRKRPFGAENPNEQGQSKRQQFTSSSENTTETRSHSTHAELNSCQFQDDESLPRPNLPQDLRELQGILGNFDPITDLDSLGVDYTDGQEHPENTENLDRNDTTQSVPGFPQEDGYNHPTTRGRDGESLPSLNMPQDLTELQDLLGNFDPITDLDSLGVDYTDGQEHPENTENLDRNDTTQSVPGFPQEAGQDYHEVFPFQALESLAQPIC</sequence>
<dbReference type="AlphaFoldDB" id="A0A135LQP6"/>
<feature type="compositionally biased region" description="Basic and acidic residues" evidence="1">
    <location>
        <begin position="409"/>
        <end position="423"/>
    </location>
</feature>
<dbReference type="OMA" id="YTDGQEH"/>
<feature type="compositionally biased region" description="Low complexity" evidence="1">
    <location>
        <begin position="94"/>
        <end position="109"/>
    </location>
</feature>
<feature type="compositionally biased region" description="Polar residues" evidence="1">
    <location>
        <begin position="333"/>
        <end position="344"/>
    </location>
</feature>
<feature type="region of interest" description="Disordered" evidence="1">
    <location>
        <begin position="401"/>
        <end position="452"/>
    </location>
</feature>
<evidence type="ECO:0000256" key="1">
    <source>
        <dbReference type="SAM" id="MobiDB-lite"/>
    </source>
</evidence>
<dbReference type="Proteomes" id="UP000070168">
    <property type="component" value="Unassembled WGS sequence"/>
</dbReference>
<evidence type="ECO:0000313" key="2">
    <source>
        <dbReference type="EMBL" id="KXG51294.1"/>
    </source>
</evidence>
<dbReference type="STRING" id="5078.A0A135LQP6"/>
<evidence type="ECO:0000313" key="3">
    <source>
        <dbReference type="Proteomes" id="UP000070168"/>
    </source>
</evidence>
<gene>
    <name evidence="2" type="ORF">PGRI_095550</name>
</gene>
<comment type="caution">
    <text evidence="2">The sequence shown here is derived from an EMBL/GenBank/DDBJ whole genome shotgun (WGS) entry which is preliminary data.</text>
</comment>
<protein>
    <submittedName>
        <fullName evidence="2">Uncharacterized protein</fullName>
    </submittedName>
</protein>
<organism evidence="2 3">
    <name type="scientific">Penicillium patulum</name>
    <name type="common">Penicillium griseofulvum</name>
    <dbReference type="NCBI Taxonomy" id="5078"/>
    <lineage>
        <taxon>Eukaryota</taxon>
        <taxon>Fungi</taxon>
        <taxon>Dikarya</taxon>
        <taxon>Ascomycota</taxon>
        <taxon>Pezizomycotina</taxon>
        <taxon>Eurotiomycetes</taxon>
        <taxon>Eurotiomycetidae</taxon>
        <taxon>Eurotiales</taxon>
        <taxon>Aspergillaceae</taxon>
        <taxon>Penicillium</taxon>
    </lineage>
</organism>
<accession>A0A135LQP6</accession>
<feature type="region of interest" description="Disordered" evidence="1">
    <location>
        <begin position="322"/>
        <end position="380"/>
    </location>
</feature>
<name>A0A135LQP6_PENPA</name>
<feature type="region of interest" description="Disordered" evidence="1">
    <location>
        <begin position="94"/>
        <end position="119"/>
    </location>
</feature>
<dbReference type="RefSeq" id="XP_040649830.1">
    <property type="nucleotide sequence ID" value="XM_040797268.1"/>
</dbReference>
<reference evidence="2 3" key="1">
    <citation type="journal article" date="2016" name="BMC Genomics">
        <title>Genome sequencing and secondary metabolism of the postharvest pathogen Penicillium griseofulvum.</title>
        <authorList>
            <person name="Banani H."/>
            <person name="Marcet-Houben M."/>
            <person name="Ballester A.R."/>
            <person name="Abbruscato P."/>
            <person name="Gonzalez-Candelas L."/>
            <person name="Gabaldon T."/>
            <person name="Spadaro D."/>
        </authorList>
    </citation>
    <scope>NUCLEOTIDE SEQUENCE [LARGE SCALE GENOMIC DNA]</scope>
    <source>
        <strain evidence="2 3">PG3</strain>
    </source>
</reference>
<dbReference type="GeneID" id="63712568"/>
<dbReference type="OrthoDB" id="4297974at2759"/>
<keyword evidence="3" id="KW-1185">Reference proteome</keyword>
<dbReference type="EMBL" id="LHQR01000032">
    <property type="protein sequence ID" value="KXG51294.1"/>
    <property type="molecule type" value="Genomic_DNA"/>
</dbReference>
<proteinExistence type="predicted"/>